<keyword evidence="10" id="KW-0969">Cilium</keyword>
<dbReference type="InterPro" id="IPR001444">
    <property type="entry name" value="Flag_bb_rod_N"/>
</dbReference>
<evidence type="ECO:0000256" key="3">
    <source>
        <dbReference type="ARBA" id="ARBA00009677"/>
    </source>
</evidence>
<proteinExistence type="inferred from homology"/>
<accession>A0A4V1CXK0</accession>
<name>A0A4V1CXK0_DESDE</name>
<evidence type="ECO:0000256" key="6">
    <source>
        <dbReference type="ARBA" id="ARBA00023143"/>
    </source>
</evidence>
<evidence type="ECO:0000259" key="9">
    <source>
        <dbReference type="Pfam" id="PF22638"/>
    </source>
</evidence>
<comment type="subcellular location">
    <subcellularLocation>
        <location evidence="1">Bacterial flagellum</location>
    </subcellularLocation>
    <subcellularLocation>
        <location evidence="2">Secreted</location>
    </subcellularLocation>
</comment>
<dbReference type="AlphaFoldDB" id="A0A4V1CXK0"/>
<dbReference type="Pfam" id="PF06429">
    <property type="entry name" value="Flg_bbr_C"/>
    <property type="match status" value="1"/>
</dbReference>
<dbReference type="OrthoDB" id="9802553at2"/>
<evidence type="ECO:0000256" key="5">
    <source>
        <dbReference type="ARBA" id="ARBA00022525"/>
    </source>
</evidence>
<dbReference type="Pfam" id="PF00460">
    <property type="entry name" value="Flg_bb_rod"/>
    <property type="match status" value="1"/>
</dbReference>
<dbReference type="InterPro" id="IPR053927">
    <property type="entry name" value="FlgK_helical"/>
</dbReference>
<feature type="domain" description="Flagellar basal body rod protein N-terminal" evidence="7">
    <location>
        <begin position="6"/>
        <end position="36"/>
    </location>
</feature>
<dbReference type="PANTHER" id="PTHR30033:SF1">
    <property type="entry name" value="FLAGELLAR HOOK-ASSOCIATED PROTEIN 1"/>
    <property type="match status" value="1"/>
</dbReference>
<dbReference type="InterPro" id="IPR002371">
    <property type="entry name" value="FlgK"/>
</dbReference>
<dbReference type="GO" id="GO:0005198">
    <property type="term" value="F:structural molecule activity"/>
    <property type="evidence" value="ECO:0007669"/>
    <property type="project" value="InterPro"/>
</dbReference>
<keyword evidence="10" id="KW-0966">Cell projection</keyword>
<dbReference type="InterPro" id="IPR019776">
    <property type="entry name" value="Flagellar_basal_body_rod_CS"/>
</dbReference>
<dbReference type="Pfam" id="PF22638">
    <property type="entry name" value="FlgK_D1"/>
    <property type="match status" value="1"/>
</dbReference>
<dbReference type="RefSeq" id="WP_136400571.1">
    <property type="nucleotide sequence ID" value="NZ_CP036295.1"/>
</dbReference>
<dbReference type="EMBL" id="CP036295">
    <property type="protein sequence ID" value="QCC86490.1"/>
    <property type="molecule type" value="Genomic_DNA"/>
</dbReference>
<evidence type="ECO:0000313" key="11">
    <source>
        <dbReference type="Proteomes" id="UP000297065"/>
    </source>
</evidence>
<dbReference type="NCBIfam" id="TIGR02492">
    <property type="entry name" value="flgK_ends"/>
    <property type="match status" value="1"/>
</dbReference>
<evidence type="ECO:0000259" key="7">
    <source>
        <dbReference type="Pfam" id="PF00460"/>
    </source>
</evidence>
<evidence type="ECO:0000256" key="4">
    <source>
        <dbReference type="ARBA" id="ARBA00016244"/>
    </source>
</evidence>
<dbReference type="GO" id="GO:0044780">
    <property type="term" value="P:bacterial-type flagellum assembly"/>
    <property type="evidence" value="ECO:0007669"/>
    <property type="project" value="InterPro"/>
</dbReference>
<dbReference type="GO" id="GO:0005576">
    <property type="term" value="C:extracellular region"/>
    <property type="evidence" value="ECO:0007669"/>
    <property type="project" value="UniProtKB-SubCell"/>
</dbReference>
<dbReference type="PROSITE" id="PS00588">
    <property type="entry name" value="FLAGELLA_BB_ROD"/>
    <property type="match status" value="1"/>
</dbReference>
<reference evidence="10 11" key="1">
    <citation type="submission" date="2019-02" db="EMBL/GenBank/DDBJ databases">
        <title>Complete Genome Sequence of Desulfovibrio desulfuricans IC1, a Sulfonate Utilizing Anaerobe.</title>
        <authorList>
            <person name="Day L.A."/>
            <person name="De Leon K.B."/>
            <person name="Wall J.D."/>
        </authorList>
    </citation>
    <scope>NUCLEOTIDE SEQUENCE [LARGE SCALE GENOMIC DNA]</scope>
    <source>
        <strain evidence="10 11">IC1</strain>
    </source>
</reference>
<evidence type="ECO:0000259" key="8">
    <source>
        <dbReference type="Pfam" id="PF06429"/>
    </source>
</evidence>
<dbReference type="InterPro" id="IPR010930">
    <property type="entry name" value="Flg_bb/hook_C_dom"/>
</dbReference>
<organism evidence="10 11">
    <name type="scientific">Desulfovibrio desulfuricans</name>
    <dbReference type="NCBI Taxonomy" id="876"/>
    <lineage>
        <taxon>Bacteria</taxon>
        <taxon>Pseudomonadati</taxon>
        <taxon>Thermodesulfobacteriota</taxon>
        <taxon>Desulfovibrionia</taxon>
        <taxon>Desulfovibrionales</taxon>
        <taxon>Desulfovibrionaceae</taxon>
        <taxon>Desulfovibrio</taxon>
    </lineage>
</organism>
<evidence type="ECO:0000256" key="2">
    <source>
        <dbReference type="ARBA" id="ARBA00004613"/>
    </source>
</evidence>
<dbReference type="Proteomes" id="UP000297065">
    <property type="component" value="Chromosome"/>
</dbReference>
<evidence type="ECO:0000256" key="1">
    <source>
        <dbReference type="ARBA" id="ARBA00004365"/>
    </source>
</evidence>
<keyword evidence="5" id="KW-0964">Secreted</keyword>
<feature type="domain" description="Flagellar basal-body/hook protein C-terminal" evidence="8">
    <location>
        <begin position="663"/>
        <end position="702"/>
    </location>
</feature>
<keyword evidence="10" id="KW-0282">Flagellum</keyword>
<dbReference type="PANTHER" id="PTHR30033">
    <property type="entry name" value="FLAGELLAR HOOK-ASSOCIATED PROTEIN 1"/>
    <property type="match status" value="1"/>
</dbReference>
<comment type="similarity">
    <text evidence="3">Belongs to the flagella basal body rod proteins family.</text>
</comment>
<protein>
    <recommendedName>
        <fullName evidence="4">Flagellar hook-associated protein 1</fullName>
    </recommendedName>
</protein>
<feature type="domain" description="Flagellar hook-associated protein FlgK helical" evidence="9">
    <location>
        <begin position="94"/>
        <end position="260"/>
    </location>
</feature>
<sequence length="705" mass="74790">MISSLFNVGQTAINASQAWISVTGSNIANADTDGYTRRYVDQRDAGTIVSSPGGEGQGVNAQQVLRYFNSFLESAYVKQSTNSSRWSEQENIMGSVESLFNESNRSGVSSAMNAFFTAWQTLALRPGDTASRESLLSNADNLSDMITSTAAGVKSLQSQMDVSIGQSVDRVNSLAKSIASLNKQISATTVDGVSNPNALLDQRDQMVRELATLADVKTVDNGGGNFTVALSTGQPLVQGTNTNELQVMPPRAENNLTVGSTYAGNVQFDGTDSHEYTLEVVSGGNAAAAGTAGNPSFRVSLDGGKTWLRDESGNELHYEISSSGGGSTDSVQVKNLKISFDSTTNFTQGDKFDIVPKTGLYWIEPTRGPQNITPQVYFDGTDNNDRVSGGKLATYFNVRDDNCGRYLDELDATAKSLIWEVNRIHSQGAGTSLLDYAQGQQGVSNTTVPLGSAQAVLPDSSRLQAGNVNFYFYNKTTGDYVSSGQLDFDTATAGVQNFDPTKHSLTDVAAAINNTFPTQLSASIQDGKLIINTAAGSNLQFALGTDSTGMMAALGVNTFFTGTDAGSIAVSSQLHSNVNYIAAGQVNGQQQINKGDNVNATAIGKLADTTVTISTVWKTTSNQTISQYYASLVTTVGADTKLAKTNSDYHSTLTSDMSDQVSSAAGVNLDEEMANLIKYQHSYTAAAKLITTADQMLQTLLGMKQ</sequence>
<dbReference type="SUPFAM" id="SSF64518">
    <property type="entry name" value="Phase 1 flagellin"/>
    <property type="match status" value="1"/>
</dbReference>
<dbReference type="GO" id="GO:0009424">
    <property type="term" value="C:bacterial-type flagellum hook"/>
    <property type="evidence" value="ECO:0007669"/>
    <property type="project" value="InterPro"/>
</dbReference>
<dbReference type="PRINTS" id="PR01005">
    <property type="entry name" value="FLGHOOKAP1"/>
</dbReference>
<gene>
    <name evidence="10" type="primary">flgK</name>
    <name evidence="10" type="ORF">DDIC_11515</name>
</gene>
<keyword evidence="6" id="KW-0975">Bacterial flagellum</keyword>
<evidence type="ECO:0000313" key="10">
    <source>
        <dbReference type="EMBL" id="QCC86490.1"/>
    </source>
</evidence>